<evidence type="ECO:0000259" key="3">
    <source>
        <dbReference type="Pfam" id="PF14501"/>
    </source>
</evidence>
<dbReference type="AlphaFoldDB" id="A0A9D1VTJ3"/>
<keyword evidence="2" id="KW-0812">Transmembrane</keyword>
<reference evidence="4" key="2">
    <citation type="submission" date="2021-04" db="EMBL/GenBank/DDBJ databases">
        <authorList>
            <person name="Gilroy R."/>
        </authorList>
    </citation>
    <scope>NUCLEOTIDE SEQUENCE</scope>
    <source>
        <strain evidence="4">26628</strain>
    </source>
</reference>
<evidence type="ECO:0000256" key="2">
    <source>
        <dbReference type="SAM" id="Phobius"/>
    </source>
</evidence>
<feature type="transmembrane region" description="Helical" evidence="2">
    <location>
        <begin position="188"/>
        <end position="211"/>
    </location>
</feature>
<name>A0A9D1VTJ3_9FIRM</name>
<dbReference type="Pfam" id="PF14501">
    <property type="entry name" value="HATPase_c_5"/>
    <property type="match status" value="1"/>
</dbReference>
<feature type="transmembrane region" description="Helical" evidence="2">
    <location>
        <begin position="40"/>
        <end position="61"/>
    </location>
</feature>
<evidence type="ECO:0000256" key="1">
    <source>
        <dbReference type="SAM" id="Coils"/>
    </source>
</evidence>
<feature type="domain" description="Sensor histidine kinase NatK-like C-terminal" evidence="3">
    <location>
        <begin position="321"/>
        <end position="422"/>
    </location>
</feature>
<protein>
    <submittedName>
        <fullName evidence="4">GHKL domain-containing protein</fullName>
    </submittedName>
</protein>
<evidence type="ECO:0000313" key="4">
    <source>
        <dbReference type="EMBL" id="HIX46686.1"/>
    </source>
</evidence>
<keyword evidence="2" id="KW-0472">Membrane</keyword>
<keyword evidence="2" id="KW-1133">Transmembrane helix</keyword>
<accession>A0A9D1VTJ3</accession>
<sequence>MSEFADVIRDIFYLFGDEFLFQLLVVGLLFLGCEKRSLFALRYIGCAVCMIGVEHGLLAIGREIVPWNYLIQACLVIVAVLICYRCDVVQAIFLGLCIYCLQHIVSTVSYSAIYALMLLGVPFDAYYIVMLVVLAIVLPLAYVLLARRVTDLSAWSFGYPSLIYTAVIFWVVAIFLTHYGQAASRASAVANICFRLISCFYALVTLALCFFNRNKKSLEQENTILRLLLEKDKQQYEQAKLNNEKIQVKYHDLKKWESQGILNYPEIAQGGMEGELINFLFFTGNRALDIILTEKAIQCEHAGIRFVCTADGKAIAFMRSYHIYSFIGNALDNAIESLQKLERAEERELVASIVRERDMCLIKVSNRTAAPIVFENGIPKTSKADAQNHGYGIKSMQNVVRFYGGEISFRSEGGLFTVLAVIPLPEEFRKSEE</sequence>
<keyword evidence="1" id="KW-0175">Coiled coil</keyword>
<proteinExistence type="predicted"/>
<feature type="transmembrane region" description="Helical" evidence="2">
    <location>
        <begin position="67"/>
        <end position="84"/>
    </location>
</feature>
<dbReference type="EMBL" id="DXFD01000052">
    <property type="protein sequence ID" value="HIX46686.1"/>
    <property type="molecule type" value="Genomic_DNA"/>
</dbReference>
<feature type="transmembrane region" description="Helical" evidence="2">
    <location>
        <begin position="125"/>
        <end position="145"/>
    </location>
</feature>
<gene>
    <name evidence="4" type="ORF">H9737_03235</name>
</gene>
<dbReference type="InterPro" id="IPR036890">
    <property type="entry name" value="HATPase_C_sf"/>
</dbReference>
<feature type="transmembrane region" description="Helical" evidence="2">
    <location>
        <begin position="91"/>
        <end position="113"/>
    </location>
</feature>
<comment type="caution">
    <text evidence="4">The sequence shown here is derived from an EMBL/GenBank/DDBJ whole genome shotgun (WGS) entry which is preliminary data.</text>
</comment>
<reference evidence="4" key="1">
    <citation type="journal article" date="2021" name="PeerJ">
        <title>Extensive microbial diversity within the chicken gut microbiome revealed by metagenomics and culture.</title>
        <authorList>
            <person name="Gilroy R."/>
            <person name="Ravi A."/>
            <person name="Getino M."/>
            <person name="Pursley I."/>
            <person name="Horton D.L."/>
            <person name="Alikhan N.F."/>
            <person name="Baker D."/>
            <person name="Gharbi K."/>
            <person name="Hall N."/>
            <person name="Watson M."/>
            <person name="Adriaenssens E.M."/>
            <person name="Foster-Nyarko E."/>
            <person name="Jarju S."/>
            <person name="Secka A."/>
            <person name="Antonio M."/>
            <person name="Oren A."/>
            <person name="Chaudhuri R.R."/>
            <person name="La Ragione R."/>
            <person name="Hildebrand F."/>
            <person name="Pallen M.J."/>
        </authorList>
    </citation>
    <scope>NUCLEOTIDE SEQUENCE</scope>
    <source>
        <strain evidence="4">26628</strain>
    </source>
</reference>
<dbReference type="SUPFAM" id="SSF55874">
    <property type="entry name" value="ATPase domain of HSP90 chaperone/DNA topoisomerase II/histidine kinase"/>
    <property type="match status" value="1"/>
</dbReference>
<dbReference type="Gene3D" id="3.30.565.10">
    <property type="entry name" value="Histidine kinase-like ATPase, C-terminal domain"/>
    <property type="match status" value="1"/>
</dbReference>
<dbReference type="CDD" id="cd16935">
    <property type="entry name" value="HATPase_AgrC-ComD-like"/>
    <property type="match status" value="1"/>
</dbReference>
<feature type="transmembrane region" description="Helical" evidence="2">
    <location>
        <begin position="12"/>
        <end position="33"/>
    </location>
</feature>
<feature type="coiled-coil region" evidence="1">
    <location>
        <begin position="215"/>
        <end position="249"/>
    </location>
</feature>
<evidence type="ECO:0000313" key="5">
    <source>
        <dbReference type="Proteomes" id="UP000824249"/>
    </source>
</evidence>
<feature type="transmembrane region" description="Helical" evidence="2">
    <location>
        <begin position="157"/>
        <end position="176"/>
    </location>
</feature>
<organism evidence="4 5">
    <name type="scientific">Candidatus Borkfalkia faecigallinarum</name>
    <dbReference type="NCBI Taxonomy" id="2838509"/>
    <lineage>
        <taxon>Bacteria</taxon>
        <taxon>Bacillati</taxon>
        <taxon>Bacillota</taxon>
        <taxon>Clostridia</taxon>
        <taxon>Christensenellales</taxon>
        <taxon>Christensenellaceae</taxon>
        <taxon>Candidatus Borkfalkia</taxon>
    </lineage>
</organism>
<dbReference type="InterPro" id="IPR032834">
    <property type="entry name" value="NatK-like_C"/>
</dbReference>
<dbReference type="Proteomes" id="UP000824249">
    <property type="component" value="Unassembled WGS sequence"/>
</dbReference>